<protein>
    <submittedName>
        <fullName evidence="3">Uncharacterized protein</fullName>
    </submittedName>
</protein>
<keyword evidence="2" id="KW-1133">Transmembrane helix</keyword>
<reference evidence="3" key="1">
    <citation type="journal article" date="2020" name="Stud. Mycol.">
        <title>101 Dothideomycetes genomes: a test case for predicting lifestyles and emergence of pathogens.</title>
        <authorList>
            <person name="Haridas S."/>
            <person name="Albert R."/>
            <person name="Binder M."/>
            <person name="Bloem J."/>
            <person name="Labutti K."/>
            <person name="Salamov A."/>
            <person name="Andreopoulos B."/>
            <person name="Baker S."/>
            <person name="Barry K."/>
            <person name="Bills G."/>
            <person name="Bluhm B."/>
            <person name="Cannon C."/>
            <person name="Castanera R."/>
            <person name="Culley D."/>
            <person name="Daum C."/>
            <person name="Ezra D."/>
            <person name="Gonzalez J."/>
            <person name="Henrissat B."/>
            <person name="Kuo A."/>
            <person name="Liang C."/>
            <person name="Lipzen A."/>
            <person name="Lutzoni F."/>
            <person name="Magnuson J."/>
            <person name="Mondo S."/>
            <person name="Nolan M."/>
            <person name="Ohm R."/>
            <person name="Pangilinan J."/>
            <person name="Park H.-J."/>
            <person name="Ramirez L."/>
            <person name="Alfaro M."/>
            <person name="Sun H."/>
            <person name="Tritt A."/>
            <person name="Yoshinaga Y."/>
            <person name="Zwiers L.-H."/>
            <person name="Turgeon B."/>
            <person name="Goodwin S."/>
            <person name="Spatafora J."/>
            <person name="Crous P."/>
            <person name="Grigoriev I."/>
        </authorList>
    </citation>
    <scope>NUCLEOTIDE SEQUENCE</scope>
    <source>
        <strain evidence="3">CBS 122367</strain>
    </source>
</reference>
<dbReference type="AlphaFoldDB" id="A0A6G1IVI8"/>
<dbReference type="Proteomes" id="UP000799291">
    <property type="component" value="Unassembled WGS sequence"/>
</dbReference>
<evidence type="ECO:0000313" key="3">
    <source>
        <dbReference type="EMBL" id="KAF2682266.1"/>
    </source>
</evidence>
<evidence type="ECO:0000256" key="1">
    <source>
        <dbReference type="SAM" id="MobiDB-lite"/>
    </source>
</evidence>
<keyword evidence="2" id="KW-0472">Membrane</keyword>
<name>A0A6G1IVI8_9PLEO</name>
<keyword evidence="2" id="KW-0812">Transmembrane</keyword>
<accession>A0A6G1IVI8</accession>
<proteinExistence type="predicted"/>
<organism evidence="3 4">
    <name type="scientific">Lentithecium fluviatile CBS 122367</name>
    <dbReference type="NCBI Taxonomy" id="1168545"/>
    <lineage>
        <taxon>Eukaryota</taxon>
        <taxon>Fungi</taxon>
        <taxon>Dikarya</taxon>
        <taxon>Ascomycota</taxon>
        <taxon>Pezizomycotina</taxon>
        <taxon>Dothideomycetes</taxon>
        <taxon>Pleosporomycetidae</taxon>
        <taxon>Pleosporales</taxon>
        <taxon>Massarineae</taxon>
        <taxon>Lentitheciaceae</taxon>
        <taxon>Lentithecium</taxon>
    </lineage>
</organism>
<feature type="region of interest" description="Disordered" evidence="1">
    <location>
        <begin position="183"/>
        <end position="244"/>
    </location>
</feature>
<sequence length="362" mass="40502">MTDRDPLVDAFPHVKLSRFSSIDWPDWPEAVYDRLNREKLVTFLMGGIFYVVECLRWGPVRTKLGLNSNLFINHWDPVFFDDQFEELVKGNQSMLATYHAGAQHAIEKLREDMSEEVKEEGLGECVDALEKGVHKQFVMRIVGMAKKVKQMEEMGFADEVKRIMEGKEDGNGGEGRIMEVVEDDGAEDQEDGFKSGMEKEEEDEFNPPEKESGRARNRIKSKKAKKAVKKGKRMSSNPGNKRAQGWTHIAGIPDACNNCKNIPSGNSISNAWDLRNDLEAGKKVAALCSERKVVGLVEVEVGRRLWSTHTGAILVFPLPFSVVVVVVVVVLVTTAWAGKDGGCQKWCKKGPDAHGRGREINE</sequence>
<dbReference type="OrthoDB" id="10608059at2759"/>
<feature type="compositionally biased region" description="Basic residues" evidence="1">
    <location>
        <begin position="215"/>
        <end position="233"/>
    </location>
</feature>
<evidence type="ECO:0000256" key="2">
    <source>
        <dbReference type="SAM" id="Phobius"/>
    </source>
</evidence>
<feature type="transmembrane region" description="Helical" evidence="2">
    <location>
        <begin position="313"/>
        <end position="337"/>
    </location>
</feature>
<evidence type="ECO:0000313" key="4">
    <source>
        <dbReference type="Proteomes" id="UP000799291"/>
    </source>
</evidence>
<gene>
    <name evidence="3" type="ORF">K458DRAFT_391291</name>
</gene>
<keyword evidence="4" id="KW-1185">Reference proteome</keyword>
<dbReference type="EMBL" id="MU005588">
    <property type="protein sequence ID" value="KAF2682266.1"/>
    <property type="molecule type" value="Genomic_DNA"/>
</dbReference>